<keyword evidence="5" id="KW-0378">Hydrolase</keyword>
<dbReference type="FunFam" id="3.40.50.300:FF:000578">
    <property type="entry name" value="probable ATP-dependent RNA helicase DHX35"/>
    <property type="match status" value="1"/>
</dbReference>
<dbReference type="OrthoDB" id="10253254at2759"/>
<dbReference type="Proteomes" id="UP000604046">
    <property type="component" value="Unassembled WGS sequence"/>
</dbReference>
<name>A0A812QGK8_9DINO</name>
<feature type="compositionally biased region" description="Polar residues" evidence="10">
    <location>
        <begin position="1"/>
        <end position="11"/>
    </location>
</feature>
<dbReference type="InterPro" id="IPR027417">
    <property type="entry name" value="P-loop_NTPase"/>
</dbReference>
<keyword evidence="8" id="KW-0508">mRNA splicing</keyword>
<comment type="caution">
    <text evidence="12">The sequence shown here is derived from an EMBL/GenBank/DDBJ whole genome shotgun (WGS) entry which is preliminary data.</text>
</comment>
<dbReference type="PROSITE" id="PS51192">
    <property type="entry name" value="HELICASE_ATP_BIND_1"/>
    <property type="match status" value="1"/>
</dbReference>
<dbReference type="SMART" id="SM00487">
    <property type="entry name" value="DEXDc"/>
    <property type="match status" value="1"/>
</dbReference>
<reference evidence="12" key="1">
    <citation type="submission" date="2021-02" db="EMBL/GenBank/DDBJ databases">
        <authorList>
            <person name="Dougan E. K."/>
            <person name="Rhodes N."/>
            <person name="Thang M."/>
            <person name="Chan C."/>
        </authorList>
    </citation>
    <scope>NUCLEOTIDE SEQUENCE</scope>
</reference>
<keyword evidence="7" id="KW-0067">ATP-binding</keyword>
<keyword evidence="13" id="KW-1185">Reference proteome</keyword>
<dbReference type="GO" id="GO:0003723">
    <property type="term" value="F:RNA binding"/>
    <property type="evidence" value="ECO:0007669"/>
    <property type="project" value="TreeGrafter"/>
</dbReference>
<evidence type="ECO:0000256" key="4">
    <source>
        <dbReference type="ARBA" id="ARBA00022741"/>
    </source>
</evidence>
<feature type="domain" description="Helicase ATP-binding" evidence="11">
    <location>
        <begin position="61"/>
        <end position="213"/>
    </location>
</feature>
<comment type="catalytic activity">
    <reaction evidence="9">
        <text>ATP + H2O = ADP + phosphate + H(+)</text>
        <dbReference type="Rhea" id="RHEA:13065"/>
        <dbReference type="ChEBI" id="CHEBI:15377"/>
        <dbReference type="ChEBI" id="CHEBI:15378"/>
        <dbReference type="ChEBI" id="CHEBI:30616"/>
        <dbReference type="ChEBI" id="CHEBI:43474"/>
        <dbReference type="ChEBI" id="CHEBI:456216"/>
        <dbReference type="EC" id="3.6.4.13"/>
    </reaction>
</comment>
<evidence type="ECO:0000256" key="7">
    <source>
        <dbReference type="ARBA" id="ARBA00022840"/>
    </source>
</evidence>
<dbReference type="Gene3D" id="3.40.50.300">
    <property type="entry name" value="P-loop containing nucleotide triphosphate hydrolases"/>
    <property type="match status" value="1"/>
</dbReference>
<organism evidence="12 13">
    <name type="scientific">Symbiodinium natans</name>
    <dbReference type="NCBI Taxonomy" id="878477"/>
    <lineage>
        <taxon>Eukaryota</taxon>
        <taxon>Sar</taxon>
        <taxon>Alveolata</taxon>
        <taxon>Dinophyceae</taxon>
        <taxon>Suessiales</taxon>
        <taxon>Symbiodiniaceae</taxon>
        <taxon>Symbiodinium</taxon>
    </lineage>
</organism>
<dbReference type="PANTHER" id="PTHR18934:SF109">
    <property type="entry name" value="ATP-DEPENDENT RNA HELICASE DHX15 HOMOLOG"/>
    <property type="match status" value="1"/>
</dbReference>
<feature type="region of interest" description="Disordered" evidence="10">
    <location>
        <begin position="195"/>
        <end position="227"/>
    </location>
</feature>
<keyword evidence="4" id="KW-0547">Nucleotide-binding</keyword>
<keyword evidence="3" id="KW-0507">mRNA processing</keyword>
<dbReference type="GO" id="GO:0003724">
    <property type="term" value="F:RNA helicase activity"/>
    <property type="evidence" value="ECO:0007669"/>
    <property type="project" value="UniProtKB-EC"/>
</dbReference>
<accession>A0A812QGK8</accession>
<evidence type="ECO:0000259" key="11">
    <source>
        <dbReference type="PROSITE" id="PS51192"/>
    </source>
</evidence>
<dbReference type="InterPro" id="IPR002464">
    <property type="entry name" value="DNA/RNA_helicase_DEAH_CS"/>
</dbReference>
<dbReference type="Pfam" id="PF00270">
    <property type="entry name" value="DEAD"/>
    <property type="match status" value="1"/>
</dbReference>
<proteinExistence type="inferred from homology"/>
<dbReference type="GO" id="GO:0008380">
    <property type="term" value="P:RNA splicing"/>
    <property type="evidence" value="ECO:0007669"/>
    <property type="project" value="UniProtKB-KW"/>
</dbReference>
<evidence type="ECO:0000256" key="8">
    <source>
        <dbReference type="ARBA" id="ARBA00023187"/>
    </source>
</evidence>
<dbReference type="EMBL" id="CAJNDS010002230">
    <property type="protein sequence ID" value="CAE7384270.1"/>
    <property type="molecule type" value="Genomic_DNA"/>
</dbReference>
<dbReference type="AlphaFoldDB" id="A0A812QGK8"/>
<dbReference type="PROSITE" id="PS00690">
    <property type="entry name" value="DEAH_ATP_HELICASE"/>
    <property type="match status" value="1"/>
</dbReference>
<evidence type="ECO:0000256" key="5">
    <source>
        <dbReference type="ARBA" id="ARBA00022801"/>
    </source>
</evidence>
<evidence type="ECO:0000313" key="13">
    <source>
        <dbReference type="Proteomes" id="UP000604046"/>
    </source>
</evidence>
<comment type="similarity">
    <text evidence="1">Belongs to the DEAD box helicase family. DEAH subfamily.</text>
</comment>
<evidence type="ECO:0000313" key="12">
    <source>
        <dbReference type="EMBL" id="CAE7384270.1"/>
    </source>
</evidence>
<sequence length="254" mass="28280">MAPNKNGSVRSRSPKNKGLQRIDASPGDVNWLTGAPYSKRFFDILKARRKLPCWEKREDAVNMVRNNQSSVLIGETGSGKTTQVPQFLLSSGGELGSGKIAVTQPRRVAAMSVAARVAQEMDVELGQEVGYNIRFEDVTSEKTRLKYMTDGMLLRECQTDPLMSQYSVIILDEAHERTLATDILFGLLKEAIQTPADEDETECRAQEREGEPEEEPPTILERAPGAPPLPCGFRRFLSVECYTNPIQPEQSFAM</sequence>
<dbReference type="GO" id="GO:0016787">
    <property type="term" value="F:hydrolase activity"/>
    <property type="evidence" value="ECO:0007669"/>
    <property type="project" value="UniProtKB-KW"/>
</dbReference>
<dbReference type="InterPro" id="IPR011545">
    <property type="entry name" value="DEAD/DEAH_box_helicase_dom"/>
</dbReference>
<evidence type="ECO:0000256" key="9">
    <source>
        <dbReference type="ARBA" id="ARBA00047984"/>
    </source>
</evidence>
<dbReference type="EC" id="3.6.4.13" evidence="2"/>
<evidence type="ECO:0000256" key="1">
    <source>
        <dbReference type="ARBA" id="ARBA00008792"/>
    </source>
</evidence>
<evidence type="ECO:0000256" key="6">
    <source>
        <dbReference type="ARBA" id="ARBA00022806"/>
    </source>
</evidence>
<dbReference type="GO" id="GO:0005524">
    <property type="term" value="F:ATP binding"/>
    <property type="evidence" value="ECO:0007669"/>
    <property type="project" value="UniProtKB-KW"/>
</dbReference>
<feature type="region of interest" description="Disordered" evidence="10">
    <location>
        <begin position="1"/>
        <end position="25"/>
    </location>
</feature>
<dbReference type="SUPFAM" id="SSF52540">
    <property type="entry name" value="P-loop containing nucleoside triphosphate hydrolases"/>
    <property type="match status" value="1"/>
</dbReference>
<evidence type="ECO:0000256" key="2">
    <source>
        <dbReference type="ARBA" id="ARBA00012552"/>
    </source>
</evidence>
<evidence type="ECO:0000256" key="10">
    <source>
        <dbReference type="SAM" id="MobiDB-lite"/>
    </source>
</evidence>
<keyword evidence="6" id="KW-0347">Helicase</keyword>
<dbReference type="InterPro" id="IPR014001">
    <property type="entry name" value="Helicase_ATP-bd"/>
</dbReference>
<dbReference type="PANTHER" id="PTHR18934">
    <property type="entry name" value="ATP-DEPENDENT RNA HELICASE"/>
    <property type="match status" value="1"/>
</dbReference>
<gene>
    <name evidence="12" type="ORF">SNAT2548_LOCUS20964</name>
</gene>
<protein>
    <recommendedName>
        <fullName evidence="2">RNA helicase</fullName>
        <ecNumber evidence="2">3.6.4.13</ecNumber>
    </recommendedName>
</protein>
<evidence type="ECO:0000256" key="3">
    <source>
        <dbReference type="ARBA" id="ARBA00022664"/>
    </source>
</evidence>
<dbReference type="GO" id="GO:0006397">
    <property type="term" value="P:mRNA processing"/>
    <property type="evidence" value="ECO:0007669"/>
    <property type="project" value="UniProtKB-KW"/>
</dbReference>